<dbReference type="Proteomes" id="UP000289856">
    <property type="component" value="Chromosome"/>
</dbReference>
<protein>
    <recommendedName>
        <fullName evidence="1">Ferric siderophore reductase C-terminal domain-containing protein</fullName>
    </recommendedName>
</protein>
<accession>A0A3T1D086</accession>
<name>A0A3T1D086_9BACL</name>
<reference evidence="2 3" key="1">
    <citation type="submission" date="2019-01" db="EMBL/GenBank/DDBJ databases">
        <title>Complete genome sequence of Cohnella hallensis HS21 isolated from Korean fir (Abies koreana) rhizospheric soil.</title>
        <authorList>
            <person name="Jiang L."/>
            <person name="Kang S.W."/>
            <person name="Kim S."/>
            <person name="Jung J."/>
            <person name="Kim C.Y."/>
            <person name="Kim D.H."/>
            <person name="Kim S.W."/>
            <person name="Lee J."/>
        </authorList>
    </citation>
    <scope>NUCLEOTIDE SEQUENCE [LARGE SCALE GENOMIC DNA]</scope>
    <source>
        <strain evidence="2 3">HS21</strain>
    </source>
</reference>
<organism evidence="2 3">
    <name type="scientific">Cohnella abietis</name>
    <dbReference type="NCBI Taxonomy" id="2507935"/>
    <lineage>
        <taxon>Bacteria</taxon>
        <taxon>Bacillati</taxon>
        <taxon>Bacillota</taxon>
        <taxon>Bacilli</taxon>
        <taxon>Bacillales</taxon>
        <taxon>Paenibacillaceae</taxon>
        <taxon>Cohnella</taxon>
    </lineage>
</organism>
<sequence length="258" mass="29218">MDLKLIEQYFHISTKGAEHPLISLPLNDILNAETMKKILQNGSELLQAKGLELAVASIGLAFFGLAASKQIVMSQYNRILDLSLDNLTIQLESHDDHAHIIFKITELKWTELPTVNREAAIRAEWSTYFANTMNPLIEAASSAAGLKSAIIWNQYGARIISIMDYLKPLVPEGPMRQTLENDYLLLASMPGETFNRRKNPYDHTPCYIDSPYKDGEKLMLRSSCCMYYKRENGEKCFTCPILKDQDRAELTLKIKAAQ</sequence>
<keyword evidence="3" id="KW-1185">Reference proteome</keyword>
<feature type="domain" description="Ferric siderophore reductase C-terminal" evidence="1">
    <location>
        <begin position="221"/>
        <end position="240"/>
    </location>
</feature>
<dbReference type="AlphaFoldDB" id="A0A3T1D086"/>
<evidence type="ECO:0000313" key="3">
    <source>
        <dbReference type="Proteomes" id="UP000289856"/>
    </source>
</evidence>
<dbReference type="RefSeq" id="WP_130616339.1">
    <property type="nucleotide sequence ID" value="NZ_AP019400.1"/>
</dbReference>
<dbReference type="InterPro" id="IPR024726">
    <property type="entry name" value="FhuF_C"/>
</dbReference>
<evidence type="ECO:0000259" key="1">
    <source>
        <dbReference type="Pfam" id="PF11575"/>
    </source>
</evidence>
<dbReference type="Pfam" id="PF11575">
    <property type="entry name" value="FhuF_C"/>
    <property type="match status" value="1"/>
</dbReference>
<dbReference type="OrthoDB" id="2819999at2"/>
<dbReference type="KEGG" id="cohn:KCTCHS21_08280"/>
<proteinExistence type="predicted"/>
<gene>
    <name evidence="2" type="ORF">KCTCHS21_08280</name>
</gene>
<evidence type="ECO:0000313" key="2">
    <source>
        <dbReference type="EMBL" id="BBI31429.1"/>
    </source>
</evidence>
<dbReference type="GO" id="GO:0051537">
    <property type="term" value="F:2 iron, 2 sulfur cluster binding"/>
    <property type="evidence" value="ECO:0007669"/>
    <property type="project" value="InterPro"/>
</dbReference>
<dbReference type="EMBL" id="AP019400">
    <property type="protein sequence ID" value="BBI31429.1"/>
    <property type="molecule type" value="Genomic_DNA"/>
</dbReference>